<evidence type="ECO:0000259" key="10">
    <source>
        <dbReference type="Pfam" id="PF02875"/>
    </source>
</evidence>
<dbReference type="GO" id="GO:0009252">
    <property type="term" value="P:peptidoglycan biosynthetic process"/>
    <property type="evidence" value="ECO:0007669"/>
    <property type="project" value="UniProtKB-KW"/>
</dbReference>
<name>A0A1G2CBI1_9BACT</name>
<evidence type="ECO:0000259" key="11">
    <source>
        <dbReference type="Pfam" id="PF08245"/>
    </source>
</evidence>
<feature type="domain" description="Mur ligase central" evidence="11">
    <location>
        <begin position="61"/>
        <end position="196"/>
    </location>
</feature>
<dbReference type="GO" id="GO:0016881">
    <property type="term" value="F:acid-amino acid ligase activity"/>
    <property type="evidence" value="ECO:0007669"/>
    <property type="project" value="InterPro"/>
</dbReference>
<dbReference type="Pfam" id="PF08245">
    <property type="entry name" value="Mur_ligase_M"/>
    <property type="match status" value="1"/>
</dbReference>
<accession>A0A1G2CBI1</accession>
<dbReference type="SUPFAM" id="SSF53623">
    <property type="entry name" value="MurD-like peptide ligases, catalytic domain"/>
    <property type="match status" value="1"/>
</dbReference>
<evidence type="ECO:0000259" key="9">
    <source>
        <dbReference type="Pfam" id="PF01225"/>
    </source>
</evidence>
<keyword evidence="4" id="KW-0067">ATP-binding</keyword>
<organism evidence="12 13">
    <name type="scientific">Candidatus Liptonbacteria bacterium RIFCSPHIGHO2_12_FULL_60_13</name>
    <dbReference type="NCBI Taxonomy" id="1798648"/>
    <lineage>
        <taxon>Bacteria</taxon>
        <taxon>Candidatus Liptoniibacteriota</taxon>
    </lineage>
</organism>
<dbReference type="GO" id="GO:0005524">
    <property type="term" value="F:ATP binding"/>
    <property type="evidence" value="ECO:0007669"/>
    <property type="project" value="UniProtKB-KW"/>
</dbReference>
<proteinExistence type="predicted"/>
<evidence type="ECO:0000256" key="4">
    <source>
        <dbReference type="ARBA" id="ARBA00022840"/>
    </source>
</evidence>
<dbReference type="Gene3D" id="3.90.190.20">
    <property type="entry name" value="Mur ligase, C-terminal domain"/>
    <property type="match status" value="1"/>
</dbReference>
<evidence type="ECO:0000256" key="1">
    <source>
        <dbReference type="ARBA" id="ARBA00022598"/>
    </source>
</evidence>
<dbReference type="PANTHER" id="PTHR43445:SF3">
    <property type="entry name" value="UDP-N-ACETYLMURAMATE--L-ALANINE LIGASE"/>
    <property type="match status" value="1"/>
</dbReference>
<evidence type="ECO:0000313" key="13">
    <source>
        <dbReference type="Proteomes" id="UP000178796"/>
    </source>
</evidence>
<dbReference type="SUPFAM" id="SSF51984">
    <property type="entry name" value="MurCD N-terminal domain"/>
    <property type="match status" value="1"/>
</dbReference>
<evidence type="ECO:0000256" key="8">
    <source>
        <dbReference type="ARBA" id="ARBA00023316"/>
    </source>
</evidence>
<dbReference type="SUPFAM" id="SSF53244">
    <property type="entry name" value="MurD-like peptide ligases, peptide-binding domain"/>
    <property type="match status" value="1"/>
</dbReference>
<evidence type="ECO:0000256" key="5">
    <source>
        <dbReference type="ARBA" id="ARBA00022960"/>
    </source>
</evidence>
<comment type="caution">
    <text evidence="12">The sequence shown here is derived from an EMBL/GenBank/DDBJ whole genome shotgun (WGS) entry which is preliminary data.</text>
</comment>
<gene>
    <name evidence="12" type="ORF">A3E09_01685</name>
</gene>
<evidence type="ECO:0000256" key="3">
    <source>
        <dbReference type="ARBA" id="ARBA00022741"/>
    </source>
</evidence>
<evidence type="ECO:0000256" key="6">
    <source>
        <dbReference type="ARBA" id="ARBA00022984"/>
    </source>
</evidence>
<dbReference type="Gene3D" id="3.40.50.720">
    <property type="entry name" value="NAD(P)-binding Rossmann-like Domain"/>
    <property type="match status" value="1"/>
</dbReference>
<keyword evidence="3" id="KW-0547">Nucleotide-binding</keyword>
<feature type="domain" description="Mur ligase N-terminal catalytic" evidence="9">
    <location>
        <begin position="2"/>
        <end position="55"/>
    </location>
</feature>
<keyword evidence="2" id="KW-0132">Cell division</keyword>
<dbReference type="InterPro" id="IPR036615">
    <property type="entry name" value="Mur_ligase_C_dom_sf"/>
</dbReference>
<evidence type="ECO:0000256" key="7">
    <source>
        <dbReference type="ARBA" id="ARBA00023306"/>
    </source>
</evidence>
<dbReference type="InterPro" id="IPR000713">
    <property type="entry name" value="Mur_ligase_N"/>
</dbReference>
<dbReference type="PANTHER" id="PTHR43445">
    <property type="entry name" value="UDP-N-ACETYLMURAMATE--L-ALANINE LIGASE-RELATED"/>
    <property type="match status" value="1"/>
</dbReference>
<feature type="domain" description="Mur ligase C-terminal" evidence="10">
    <location>
        <begin position="242"/>
        <end position="339"/>
    </location>
</feature>
<keyword evidence="6" id="KW-0573">Peptidoglycan synthesis</keyword>
<reference evidence="12 13" key="1">
    <citation type="journal article" date="2016" name="Nat. Commun.">
        <title>Thousands of microbial genomes shed light on interconnected biogeochemical processes in an aquifer system.</title>
        <authorList>
            <person name="Anantharaman K."/>
            <person name="Brown C.T."/>
            <person name="Hug L.A."/>
            <person name="Sharon I."/>
            <person name="Castelle C.J."/>
            <person name="Probst A.J."/>
            <person name="Thomas B.C."/>
            <person name="Singh A."/>
            <person name="Wilkins M.J."/>
            <person name="Karaoz U."/>
            <person name="Brodie E.L."/>
            <person name="Williams K.H."/>
            <person name="Hubbard S.S."/>
            <person name="Banfield J.F."/>
        </authorList>
    </citation>
    <scope>NUCLEOTIDE SEQUENCE [LARGE SCALE GENOMIC DNA]</scope>
</reference>
<dbReference type="InterPro" id="IPR036565">
    <property type="entry name" value="Mur-like_cat_sf"/>
</dbReference>
<protein>
    <recommendedName>
        <fullName evidence="14">UDP-N-acetylmuramate--L-alanine ligase</fullName>
    </recommendedName>
</protein>
<keyword evidence="8" id="KW-0961">Cell wall biogenesis/degradation</keyword>
<dbReference type="GO" id="GO:0008360">
    <property type="term" value="P:regulation of cell shape"/>
    <property type="evidence" value="ECO:0007669"/>
    <property type="project" value="UniProtKB-KW"/>
</dbReference>
<dbReference type="InterPro" id="IPR013221">
    <property type="entry name" value="Mur_ligase_cen"/>
</dbReference>
<dbReference type="InterPro" id="IPR004101">
    <property type="entry name" value="Mur_ligase_C"/>
</dbReference>
<dbReference type="Proteomes" id="UP000178796">
    <property type="component" value="Unassembled WGS sequence"/>
</dbReference>
<dbReference type="GO" id="GO:0051301">
    <property type="term" value="P:cell division"/>
    <property type="evidence" value="ECO:0007669"/>
    <property type="project" value="UniProtKB-KW"/>
</dbReference>
<dbReference type="Pfam" id="PF02875">
    <property type="entry name" value="Mur_ligase_C"/>
    <property type="match status" value="1"/>
</dbReference>
<evidence type="ECO:0008006" key="14">
    <source>
        <dbReference type="Google" id="ProtNLM"/>
    </source>
</evidence>
<evidence type="ECO:0000313" key="12">
    <source>
        <dbReference type="EMBL" id="OGY98576.1"/>
    </source>
</evidence>
<keyword evidence="1" id="KW-0436">Ligase</keyword>
<dbReference type="EMBL" id="MHKY01000031">
    <property type="protein sequence ID" value="OGY98576.1"/>
    <property type="molecule type" value="Genomic_DNA"/>
</dbReference>
<keyword evidence="5" id="KW-0133">Cell shape</keyword>
<dbReference type="AlphaFoldDB" id="A0A1G2CBI1"/>
<dbReference type="Gene3D" id="3.40.1190.10">
    <property type="entry name" value="Mur-like, catalytic domain"/>
    <property type="match status" value="1"/>
</dbReference>
<sequence>MRIHLGHKASRIHRKLGMVIYNNAIPRDNPEWKRARDLKLPRYSYPQAVGEITKRLTTVAVAGSHGKSTTTTLLGLMLAAGRQDPTVLVGTKVKEFGNKNFRKGKKKYFVLEADEFKRAFLEYRPYAAVVTNVDREHLDVYGNLDGVKEAFLKFLANVNPRGFLVLNKDDANLLSLKDKLEHKKIYWISANGKDAEIARKHIRIPGAHNLSNALLAMRAATALGVPEEKCLKALAAYKGSWRRMEYKGTFRGAKVYDDYAHHPTELQATIRAAHEAYPGKKVWAVFQPHQKERLKLLFQDFVKAFEGLDGLVLLDTYEVAGRDEKPSKITSLALADAVRYGGRSPRQV</sequence>
<feature type="non-terminal residue" evidence="12">
    <location>
        <position position="348"/>
    </location>
</feature>
<keyword evidence="7" id="KW-0131">Cell cycle</keyword>
<dbReference type="GO" id="GO:0071555">
    <property type="term" value="P:cell wall organization"/>
    <property type="evidence" value="ECO:0007669"/>
    <property type="project" value="UniProtKB-KW"/>
</dbReference>
<dbReference type="Pfam" id="PF01225">
    <property type="entry name" value="Mur_ligase"/>
    <property type="match status" value="1"/>
</dbReference>
<evidence type="ECO:0000256" key="2">
    <source>
        <dbReference type="ARBA" id="ARBA00022618"/>
    </source>
</evidence>
<dbReference type="InterPro" id="IPR050061">
    <property type="entry name" value="MurCDEF_pg_biosynth"/>
</dbReference>